<feature type="non-terminal residue" evidence="2">
    <location>
        <position position="1"/>
    </location>
</feature>
<dbReference type="AlphaFoldDB" id="A0A699WUA4"/>
<evidence type="ECO:0000256" key="1">
    <source>
        <dbReference type="SAM" id="MobiDB-lite"/>
    </source>
</evidence>
<sequence length="89" mass="8644">TGIGTGTGGTGTGTGTGGTGTGTGTGGTGTGGTGTTTTTDQSTIVTGGAAHQYLLGLSSSWEADVWGKLRSNRRAYAASVLQSEAYRRV</sequence>
<evidence type="ECO:0000313" key="2">
    <source>
        <dbReference type="EMBL" id="GFD50549.1"/>
    </source>
</evidence>
<dbReference type="Gene3D" id="1.20.1600.10">
    <property type="entry name" value="Outer membrane efflux proteins (OEP)"/>
    <property type="match status" value="1"/>
</dbReference>
<proteinExistence type="predicted"/>
<comment type="caution">
    <text evidence="2">The sequence shown here is derived from an EMBL/GenBank/DDBJ whole genome shotgun (WGS) entry which is preliminary data.</text>
</comment>
<organism evidence="2">
    <name type="scientific">Tanacetum cinerariifolium</name>
    <name type="common">Dalmatian daisy</name>
    <name type="synonym">Chrysanthemum cinerariifolium</name>
    <dbReference type="NCBI Taxonomy" id="118510"/>
    <lineage>
        <taxon>Eukaryota</taxon>
        <taxon>Viridiplantae</taxon>
        <taxon>Streptophyta</taxon>
        <taxon>Embryophyta</taxon>
        <taxon>Tracheophyta</taxon>
        <taxon>Spermatophyta</taxon>
        <taxon>Magnoliopsida</taxon>
        <taxon>eudicotyledons</taxon>
        <taxon>Gunneridae</taxon>
        <taxon>Pentapetalae</taxon>
        <taxon>asterids</taxon>
        <taxon>campanulids</taxon>
        <taxon>Asterales</taxon>
        <taxon>Asteraceae</taxon>
        <taxon>Asteroideae</taxon>
        <taxon>Anthemideae</taxon>
        <taxon>Anthemidinae</taxon>
        <taxon>Tanacetum</taxon>
    </lineage>
</organism>
<feature type="region of interest" description="Disordered" evidence="1">
    <location>
        <begin position="1"/>
        <end position="42"/>
    </location>
</feature>
<feature type="non-terminal residue" evidence="2">
    <location>
        <position position="89"/>
    </location>
</feature>
<feature type="compositionally biased region" description="Gly residues" evidence="1">
    <location>
        <begin position="1"/>
        <end position="34"/>
    </location>
</feature>
<accession>A0A699WUA4</accession>
<name>A0A699WUA4_TANCI</name>
<reference evidence="2" key="1">
    <citation type="journal article" date="2019" name="Sci. Rep.">
        <title>Draft genome of Tanacetum cinerariifolium, the natural source of mosquito coil.</title>
        <authorList>
            <person name="Yamashiro T."/>
            <person name="Shiraishi A."/>
            <person name="Satake H."/>
            <person name="Nakayama K."/>
        </authorList>
    </citation>
    <scope>NUCLEOTIDE SEQUENCE</scope>
</reference>
<dbReference type="Gene3D" id="2.20.200.10">
    <property type="entry name" value="Outer membrane efflux proteins (OEP)"/>
    <property type="match status" value="1"/>
</dbReference>
<dbReference type="SUPFAM" id="SSF56954">
    <property type="entry name" value="Outer membrane efflux proteins (OEP)"/>
    <property type="match status" value="1"/>
</dbReference>
<protein>
    <submittedName>
        <fullName evidence="2">Uncharacterized protein</fullName>
    </submittedName>
</protein>
<gene>
    <name evidence="2" type="ORF">Tci_922518</name>
</gene>
<dbReference type="EMBL" id="BKCJ011758691">
    <property type="protein sequence ID" value="GFD50549.1"/>
    <property type="molecule type" value="Genomic_DNA"/>
</dbReference>